<accession>A0A1V3KS34</accession>
<dbReference type="EMBL" id="MLAH01000139">
    <property type="protein sequence ID" value="OOF80425.1"/>
    <property type="molecule type" value="Genomic_DNA"/>
</dbReference>
<gene>
    <name evidence="1" type="ORF">BKG93_12055</name>
</gene>
<protein>
    <submittedName>
        <fullName evidence="1">Uncharacterized protein</fullName>
    </submittedName>
</protein>
<proteinExistence type="predicted"/>
<organism evidence="1 2">
    <name type="scientific">Rodentibacter ratti</name>
    <dbReference type="NCBI Taxonomy" id="1906745"/>
    <lineage>
        <taxon>Bacteria</taxon>
        <taxon>Pseudomonadati</taxon>
        <taxon>Pseudomonadota</taxon>
        <taxon>Gammaproteobacteria</taxon>
        <taxon>Pasteurellales</taxon>
        <taxon>Pasteurellaceae</taxon>
        <taxon>Rodentibacter</taxon>
    </lineage>
</organism>
<sequence>MQNNILITYDLNKSGQNYEALIEKIKTLGAWAKVQQSVWYLHTSYSSEEVLDILGKVTDYNDSLFVAKLDNAHWRGLSPEITKFIQEQWWK</sequence>
<reference evidence="1 2" key="1">
    <citation type="submission" date="2016-10" db="EMBL/GenBank/DDBJ databases">
        <title>Rodentibacter gen. nov. and new species.</title>
        <authorList>
            <person name="Christensen H."/>
        </authorList>
    </citation>
    <scope>NUCLEOTIDE SEQUENCE [LARGE SCALE GENOMIC DNA]</scope>
    <source>
        <strain evidence="1 2">Ppn157</strain>
    </source>
</reference>
<evidence type="ECO:0000313" key="1">
    <source>
        <dbReference type="EMBL" id="OOF80425.1"/>
    </source>
</evidence>
<dbReference type="RefSeq" id="WP_077477247.1">
    <property type="nucleotide sequence ID" value="NZ_MLAH01000139.1"/>
</dbReference>
<name>A0A1V3KS34_9PAST</name>
<dbReference type="Proteomes" id="UP000189549">
    <property type="component" value="Unassembled WGS sequence"/>
</dbReference>
<dbReference type="AlphaFoldDB" id="A0A1V3KS34"/>
<comment type="caution">
    <text evidence="1">The sequence shown here is derived from an EMBL/GenBank/DDBJ whole genome shotgun (WGS) entry which is preliminary data.</text>
</comment>
<evidence type="ECO:0000313" key="2">
    <source>
        <dbReference type="Proteomes" id="UP000189549"/>
    </source>
</evidence>